<proteinExistence type="predicted"/>
<keyword evidence="2" id="KW-0812">Transmembrane</keyword>
<feature type="region of interest" description="Disordered" evidence="1">
    <location>
        <begin position="176"/>
        <end position="217"/>
    </location>
</feature>
<comment type="caution">
    <text evidence="4">The sequence shown here is derived from an EMBL/GenBank/DDBJ whole genome shotgun (WGS) entry which is preliminary data.</text>
</comment>
<feature type="domain" description="General stress protein 17M-like" evidence="3">
    <location>
        <begin position="25"/>
        <end position="101"/>
    </location>
</feature>
<reference evidence="5" key="1">
    <citation type="journal article" date="2019" name="Int. J. Syst. Evol. Microbiol.">
        <title>The Global Catalogue of Microorganisms (GCM) 10K type strain sequencing project: providing services to taxonomists for standard genome sequencing and annotation.</title>
        <authorList>
            <consortium name="The Broad Institute Genomics Platform"/>
            <consortium name="The Broad Institute Genome Sequencing Center for Infectious Disease"/>
            <person name="Wu L."/>
            <person name="Ma J."/>
        </authorList>
    </citation>
    <scope>NUCLEOTIDE SEQUENCE [LARGE SCALE GENOMIC DNA]</scope>
    <source>
        <strain evidence="5">JCM 1365</strain>
    </source>
</reference>
<evidence type="ECO:0000313" key="5">
    <source>
        <dbReference type="Proteomes" id="UP000623461"/>
    </source>
</evidence>
<dbReference type="RefSeq" id="WP_229674912.1">
    <property type="nucleotide sequence ID" value="NZ_BMNZ01000003.1"/>
</dbReference>
<feature type="compositionally biased region" description="Low complexity" evidence="1">
    <location>
        <begin position="194"/>
        <end position="206"/>
    </location>
</feature>
<dbReference type="Proteomes" id="UP000623461">
    <property type="component" value="Unassembled WGS sequence"/>
</dbReference>
<name>A0ABQ2HWZ7_9MICO</name>
<feature type="compositionally biased region" description="Pro residues" evidence="1">
    <location>
        <begin position="180"/>
        <end position="193"/>
    </location>
</feature>
<protein>
    <recommendedName>
        <fullName evidence="3">General stress protein 17M-like domain-containing protein</fullName>
    </recommendedName>
</protein>
<feature type="transmembrane region" description="Helical" evidence="2">
    <location>
        <begin position="104"/>
        <end position="126"/>
    </location>
</feature>
<keyword evidence="5" id="KW-1185">Reference proteome</keyword>
<evidence type="ECO:0000256" key="1">
    <source>
        <dbReference type="SAM" id="MobiDB-lite"/>
    </source>
</evidence>
<dbReference type="InterPro" id="IPR025889">
    <property type="entry name" value="GSP17M-like_dom"/>
</dbReference>
<dbReference type="Pfam" id="PF11181">
    <property type="entry name" value="YflT"/>
    <property type="match status" value="1"/>
</dbReference>
<keyword evidence="2" id="KW-1133">Transmembrane helix</keyword>
<accession>A0ABQ2HWZ7</accession>
<evidence type="ECO:0000259" key="3">
    <source>
        <dbReference type="Pfam" id="PF11181"/>
    </source>
</evidence>
<dbReference type="EMBL" id="BMNZ01000003">
    <property type="protein sequence ID" value="GGM92309.1"/>
    <property type="molecule type" value="Genomic_DNA"/>
</dbReference>
<organism evidence="4 5">
    <name type="scientific">Terrabacter tumescens</name>
    <dbReference type="NCBI Taxonomy" id="60443"/>
    <lineage>
        <taxon>Bacteria</taxon>
        <taxon>Bacillati</taxon>
        <taxon>Actinomycetota</taxon>
        <taxon>Actinomycetes</taxon>
        <taxon>Micrococcales</taxon>
        <taxon>Intrasporangiaceae</taxon>
        <taxon>Terrabacter</taxon>
    </lineage>
</organism>
<evidence type="ECO:0000313" key="4">
    <source>
        <dbReference type="EMBL" id="GGM92309.1"/>
    </source>
</evidence>
<sequence length="217" mass="22850">MSLQPKGPGGRQGFATLSLEYPMSLGVFDQYVDAQKAVDTLSDNQFPVENCLIVGTDLKQMERVTARLTWGRVALGGLLSGVWLGLFVGLILSLFSRPSNPITLLLYTALYGAVFGLVWSLVGYAFTRGARDFSSVSQVVATRYEVFCEHKFAQQGREILAKAGIAVSHTGFGASAVTPATPPPAVPDAPAAPAPTDRPAATRPPTGTDEPGSPPAG</sequence>
<feature type="transmembrane region" description="Helical" evidence="2">
    <location>
        <begin position="69"/>
        <end position="92"/>
    </location>
</feature>
<evidence type="ECO:0000256" key="2">
    <source>
        <dbReference type="SAM" id="Phobius"/>
    </source>
</evidence>
<keyword evidence="2" id="KW-0472">Membrane</keyword>
<gene>
    <name evidence="4" type="ORF">GCM10009721_17450</name>
</gene>